<gene>
    <name evidence="2" type="ORF">UNLARM2_0534</name>
</gene>
<dbReference type="Gene3D" id="1.20.1270.90">
    <property type="entry name" value="AF1782-like"/>
    <property type="match status" value="1"/>
</dbReference>
<dbReference type="Pfam" id="PF04010">
    <property type="entry name" value="DUF357"/>
    <property type="match status" value="1"/>
</dbReference>
<evidence type="ECO:0000313" key="3">
    <source>
        <dbReference type="Proteomes" id="UP000332487"/>
    </source>
</evidence>
<dbReference type="Proteomes" id="UP000332487">
    <property type="component" value="Unassembled WGS sequence"/>
</dbReference>
<dbReference type="EMBL" id="GG697240">
    <property type="protein sequence ID" value="EET90093.1"/>
    <property type="molecule type" value="Genomic_DNA"/>
</dbReference>
<feature type="domain" description="DUF357" evidence="1">
    <location>
        <begin position="14"/>
        <end position="77"/>
    </location>
</feature>
<accession>C7DHJ1</accession>
<evidence type="ECO:0000259" key="1">
    <source>
        <dbReference type="Pfam" id="PF04010"/>
    </source>
</evidence>
<dbReference type="InterPro" id="IPR036809">
    <property type="entry name" value="AF1782-like_sf"/>
</dbReference>
<proteinExistence type="predicted"/>
<reference evidence="2 3" key="1">
    <citation type="journal article" date="2009" name="Genome Biol.">
        <title>Community-wide analysis of microbial genome sequence signatures.</title>
        <authorList>
            <person name="Dick G.J."/>
            <person name="Andersson A.F."/>
            <person name="Baker B.J."/>
            <person name="Simmons S.L."/>
            <person name="Thomas B.C."/>
            <person name="Yelton A.P."/>
            <person name="Banfield J.F."/>
        </authorList>
    </citation>
    <scope>NUCLEOTIDE SEQUENCE [LARGE SCALE GENOMIC DNA]</scope>
    <source>
        <strain evidence="2">ARMAN-2</strain>
    </source>
</reference>
<protein>
    <recommendedName>
        <fullName evidence="1">DUF357 domain-containing protein</fullName>
    </recommendedName>
</protein>
<reference evidence="2 3" key="2">
    <citation type="journal article" date="2010" name="Proc. Natl. Acad. Sci. U.S.A.">
        <title>Enigmatic, ultrasmall, uncultivated Archaea.</title>
        <authorList>
            <person name="Baker B.J."/>
            <person name="Comolli L.R."/>
            <person name="Dick G.J."/>
            <person name="Hauser L.J."/>
            <person name="Hyatt D."/>
            <person name="Dill B.D."/>
            <person name="Land M.L."/>
            <person name="Verberkmoes N.C."/>
            <person name="Hettich R.L."/>
            <person name="Banfield J.F."/>
        </authorList>
    </citation>
    <scope>NUCLEOTIDE SEQUENCE [LARGE SCALE GENOMIC DNA]</scope>
    <source>
        <strain evidence="2">ARMAN-2</strain>
    </source>
</reference>
<dbReference type="AlphaFoldDB" id="C7DHJ1"/>
<keyword evidence="3" id="KW-1185">Reference proteome</keyword>
<dbReference type="InterPro" id="IPR023140">
    <property type="entry name" value="DUF357"/>
</dbReference>
<name>C7DHJ1_MICA2</name>
<sequence>MQGESEARERIEKDIRMFYESVKEAERNAQGDKKALSVIEMSKLYASDSKSYLDKGDLFTSFSCISYAHGLLDAIKSIKEGDE</sequence>
<dbReference type="SUPFAM" id="SSF158372">
    <property type="entry name" value="AF1782-like"/>
    <property type="match status" value="1"/>
</dbReference>
<organism evidence="2 3">
    <name type="scientific">Candidatus Micrarchaeum acidiphilum ARMAN-2</name>
    <dbReference type="NCBI Taxonomy" id="425595"/>
    <lineage>
        <taxon>Archaea</taxon>
        <taxon>Candidatus Micrarchaeota</taxon>
        <taxon>Candidatus Micrarchaeia</taxon>
        <taxon>Candidatus Micrarchaeales</taxon>
        <taxon>Candidatus Micrarchaeaceae</taxon>
        <taxon>Candidatus Micrarchaeum</taxon>
    </lineage>
</organism>
<evidence type="ECO:0000313" key="2">
    <source>
        <dbReference type="EMBL" id="EET90093.1"/>
    </source>
</evidence>